<dbReference type="RefSeq" id="WP_134297432.1">
    <property type="nucleotide sequence ID" value="NZ_CP038013.1"/>
</dbReference>
<dbReference type="Proteomes" id="UP000294309">
    <property type="component" value="Chromosome"/>
</dbReference>
<reference evidence="1 2" key="1">
    <citation type="submission" date="2019-03" db="EMBL/GenBank/DDBJ databases">
        <title>Complete genome sequence of Spiroplasma gladiatoris TG-1 (DSM 22552).</title>
        <authorList>
            <person name="Lin Y.-C."/>
            <person name="Chou L."/>
            <person name="Kuo C.-H."/>
        </authorList>
    </citation>
    <scope>NUCLEOTIDE SEQUENCE [LARGE SCALE GENOMIC DNA]</scope>
    <source>
        <strain evidence="1 2">TG-1</strain>
    </source>
</reference>
<dbReference type="EMBL" id="CP038013">
    <property type="protein sequence ID" value="QBQ07638.1"/>
    <property type="molecule type" value="Genomic_DNA"/>
</dbReference>
<evidence type="ECO:0000313" key="1">
    <source>
        <dbReference type="EMBL" id="QBQ07638.1"/>
    </source>
</evidence>
<dbReference type="AlphaFoldDB" id="A0A4P7AIQ2"/>
<dbReference type="Pfam" id="PF13797">
    <property type="entry name" value="Post_transc_reg"/>
    <property type="match status" value="1"/>
</dbReference>
<gene>
    <name evidence="1" type="ORF">SGLAD_v1c04390</name>
</gene>
<evidence type="ECO:0000313" key="2">
    <source>
        <dbReference type="Proteomes" id="UP000294309"/>
    </source>
</evidence>
<keyword evidence="2" id="KW-1185">Reference proteome</keyword>
<accession>A0A4P7AIQ2</accession>
<dbReference type="InterPro" id="IPR025716">
    <property type="entry name" value="Post-transcriptional_regulator"/>
</dbReference>
<sequence length="91" mass="10692">MKDEDIISTIKMMLELKLVEIKTQISNITIKDLYNYLTNIILKRNKIENINNAAYYIMNIKVNKLFEYLNYESIKDDSNTIANDLKTILEG</sequence>
<dbReference type="KEGG" id="sgq:SGLAD_v1c04390"/>
<name>A0A4P7AIQ2_9MOLU</name>
<proteinExistence type="predicted"/>
<organism evidence="1 2">
    <name type="scientific">Spiroplasma gladiatoris</name>
    <dbReference type="NCBI Taxonomy" id="2143"/>
    <lineage>
        <taxon>Bacteria</taxon>
        <taxon>Bacillati</taxon>
        <taxon>Mycoplasmatota</taxon>
        <taxon>Mollicutes</taxon>
        <taxon>Entomoplasmatales</taxon>
        <taxon>Spiroplasmataceae</taxon>
        <taxon>Spiroplasma</taxon>
    </lineage>
</organism>
<protein>
    <submittedName>
        <fullName evidence="1">Uncharacterized protein</fullName>
    </submittedName>
</protein>
<dbReference type="OrthoDB" id="389807at2"/>